<dbReference type="Pfam" id="PF13629">
    <property type="entry name" value="T2SS-T3SS_pil_N"/>
    <property type="match status" value="1"/>
</dbReference>
<sequence length="479" mass="50629">MQQIVKRKDFKACLLLISTWLFAAALIAVLLPTGAKAQGAFPKQIHVASGQQVTDKQLQVGIGRSVVIDLAEEVADVLVSNPAIADAVVRSRHRVFVLGNAAGQANLVLFARSGRELASFDLRVEPDTTDLTQLIRRAIPSSRIQAESLNGSLILSGKADSTADAQKAADLAARFSGPDIKSTAILNMIEVSGSDQVLLKVTVAEVDRSVIKQLGLNLSGSVGVGNYTAGFNNSTSFTVNTDAVNQSILSGVMNAGGTSLAASVEALQREGVIRTLAEPTLTAISGENASFLAGGEFPIPISESDGQVSVEFKKFGVGLDFTPVVQSGGRINMRVKTEVSELSSEGAVTVGSISISALKVRRAESTIELPSGGTLVMAGLLKESYQQAISGVPGLMQVPILGSLFKSRDFLRKQTELVVFVTPYTVNPVAPSKLVRPDKNLLPPTDAESIFFNRLNKIFKTGGNAPTGEYRGQVGFIYK</sequence>
<dbReference type="InterPro" id="IPR032789">
    <property type="entry name" value="T2SS-T3SS_pil_N"/>
</dbReference>
<feature type="domain" description="Pilus formation protein N-terminal" evidence="4">
    <location>
        <begin position="56"/>
        <end position="125"/>
    </location>
</feature>
<dbReference type="Proteomes" id="UP000664779">
    <property type="component" value="Unassembled WGS sequence"/>
</dbReference>
<dbReference type="PANTHER" id="PTHR30332">
    <property type="entry name" value="PROBABLE GENERAL SECRETION PATHWAY PROTEIN D"/>
    <property type="match status" value="1"/>
</dbReference>
<gene>
    <name evidence="5" type="ORF">J0X15_10705</name>
</gene>
<evidence type="ECO:0000313" key="5">
    <source>
        <dbReference type="EMBL" id="MBO0345690.1"/>
    </source>
</evidence>
<dbReference type="InterPro" id="IPR001775">
    <property type="entry name" value="GspD/PilQ"/>
</dbReference>
<feature type="domain" description="Type II/III secretion system secretin-like" evidence="2">
    <location>
        <begin position="266"/>
        <end position="426"/>
    </location>
</feature>
<evidence type="ECO:0000259" key="4">
    <source>
        <dbReference type="Pfam" id="PF13629"/>
    </source>
</evidence>
<proteinExistence type="inferred from homology"/>
<evidence type="ECO:0000313" key="6">
    <source>
        <dbReference type="Proteomes" id="UP000664779"/>
    </source>
</evidence>
<comment type="similarity">
    <text evidence="1">Belongs to the bacterial secretin family.</text>
</comment>
<dbReference type="Pfam" id="PF00263">
    <property type="entry name" value="Secretin"/>
    <property type="match status" value="1"/>
</dbReference>
<evidence type="ECO:0000259" key="3">
    <source>
        <dbReference type="Pfam" id="PF04972"/>
    </source>
</evidence>
<keyword evidence="6" id="KW-1185">Reference proteome</keyword>
<protein>
    <submittedName>
        <fullName evidence="5">Type II and III secretion system protein family protein</fullName>
    </submittedName>
</protein>
<dbReference type="PANTHER" id="PTHR30332:SF17">
    <property type="entry name" value="TYPE IV PILIATION SYSTEM PROTEIN DR_0774-RELATED"/>
    <property type="match status" value="1"/>
</dbReference>
<comment type="caution">
    <text evidence="5">The sequence shown here is derived from an EMBL/GenBank/DDBJ whole genome shotgun (WGS) entry which is preliminary data.</text>
</comment>
<dbReference type="InterPro" id="IPR004846">
    <property type="entry name" value="T2SS/T3SS_dom"/>
</dbReference>
<dbReference type="AlphaFoldDB" id="A0A939EP19"/>
<feature type="domain" description="BON" evidence="3">
    <location>
        <begin position="128"/>
        <end position="177"/>
    </location>
</feature>
<dbReference type="Pfam" id="PF04972">
    <property type="entry name" value="BON"/>
    <property type="match status" value="1"/>
</dbReference>
<reference evidence="5" key="1">
    <citation type="submission" date="2021-03" db="EMBL/GenBank/DDBJ databases">
        <title>Roseibium sp. CAU 1637 isolated from Incheon.</title>
        <authorList>
            <person name="Kim W."/>
        </authorList>
    </citation>
    <scope>NUCLEOTIDE SEQUENCE</scope>
    <source>
        <strain evidence="5">CAU 1637</strain>
    </source>
</reference>
<dbReference type="InterPro" id="IPR007055">
    <property type="entry name" value="BON_dom"/>
</dbReference>
<accession>A0A939EP19</accession>
<dbReference type="GO" id="GO:0015627">
    <property type="term" value="C:type II protein secretion system complex"/>
    <property type="evidence" value="ECO:0007669"/>
    <property type="project" value="TreeGrafter"/>
</dbReference>
<dbReference type="GO" id="GO:0009306">
    <property type="term" value="P:protein secretion"/>
    <property type="evidence" value="ECO:0007669"/>
    <property type="project" value="InterPro"/>
</dbReference>
<evidence type="ECO:0000256" key="1">
    <source>
        <dbReference type="RuleBase" id="RU004003"/>
    </source>
</evidence>
<dbReference type="RefSeq" id="WP_206940525.1">
    <property type="nucleotide sequence ID" value="NZ_JAFLNF010000004.1"/>
</dbReference>
<name>A0A939EP19_9HYPH</name>
<dbReference type="PRINTS" id="PR00811">
    <property type="entry name" value="BCTERIALGSPD"/>
</dbReference>
<organism evidence="5 6">
    <name type="scientific">Roseibium limicola</name>
    <dbReference type="NCBI Taxonomy" id="2816037"/>
    <lineage>
        <taxon>Bacteria</taxon>
        <taxon>Pseudomonadati</taxon>
        <taxon>Pseudomonadota</taxon>
        <taxon>Alphaproteobacteria</taxon>
        <taxon>Hyphomicrobiales</taxon>
        <taxon>Stappiaceae</taxon>
        <taxon>Roseibium</taxon>
    </lineage>
</organism>
<evidence type="ECO:0000259" key="2">
    <source>
        <dbReference type="Pfam" id="PF00263"/>
    </source>
</evidence>
<dbReference type="InterPro" id="IPR050810">
    <property type="entry name" value="Bact_Secretion_Sys_Channel"/>
</dbReference>
<dbReference type="EMBL" id="JAFLNF010000004">
    <property type="protein sequence ID" value="MBO0345690.1"/>
    <property type="molecule type" value="Genomic_DNA"/>
</dbReference>